<feature type="domain" description="NB-ARC" evidence="7">
    <location>
        <begin position="156"/>
        <end position="313"/>
    </location>
</feature>
<evidence type="ECO:0000313" key="9">
    <source>
        <dbReference type="EnsemblPlants" id="KEH34493"/>
    </source>
</evidence>
<gene>
    <name evidence="9" type="primary">25491090</name>
    <name evidence="8" type="ordered locus">MTR_3g467340</name>
</gene>
<evidence type="ECO:0000256" key="3">
    <source>
        <dbReference type="ARBA" id="ARBA00022737"/>
    </source>
</evidence>
<evidence type="ECO:0000313" key="10">
    <source>
        <dbReference type="Proteomes" id="UP000002051"/>
    </source>
</evidence>
<reference evidence="9" key="3">
    <citation type="submission" date="2015-04" db="UniProtKB">
        <authorList>
            <consortium name="EnsemblPlants"/>
        </authorList>
    </citation>
    <scope>IDENTIFICATION</scope>
    <source>
        <strain evidence="9">cv. Jemalong A17</strain>
    </source>
</reference>
<sequence>MVSIPTDLAKTYLKELIDGGIARSRYICCFTCISKEYEEEKVSLKVGRETVGQRVKLATDRGDIIQKNVHYWEEQADQLGQEDTKTKKKWLFGLCPNYIWRYKRGKELANKMENIKKLVETGPKLEIGLQSRLPDVERHSSEYYISFKSRELKRKELLESLKDENNYITGLQGMGGIGKTTLAKEVGKALKQSNQFDLVIDATVSFKPNIRKIQDEIAGSLRLELRDISESDRPRMLWKRLTNGDKILLILDDVWEKIDFDGIGIPHSDNHKGCRVLLTTCNLRVCDINVCRRTIQLEILSEEDAWIMFKRYASISDDMSRSFLHKARAISNECKRLPLAISVIASSLRGEHDVAEWDEALKSLQKPILVHGVNDNLVKIYKCYKFGYDNMKDEKAKRLFLLCSVFREDEEISIETLTRLAIGVSLLGEDFDSYEDARRQVVVAKNKLLHSCLLLETNERSVVKMHDLVRDVAQMIANKEIQAVNLSNKKQKSLIEREKNIKYLLCESKLMDVFSGTIDGSKLEILIVDVDKGDHVDIPISFFENIAGIRVLHLSYQDQPTIPLMQSIESLTNIRSLLFGRVDLGDISILGKLRSLETLDLVWCKIAELPHEITNLKKLKLLNLEFCEVRKNNPFEVIKSCSSLEELYFLHSFNNFCREISLPALQRYRVCRGSVPMNDSLSKCVDFEGDGNGDFFSEATFKYLMQTAEVLQLSGIEKQWINLMPGIVPIDKGMNDLVEFRLIYDLKLQCLIDTKHIGSQLPNVFSLLVVLHLCEIQNLKVLCNGPLSSDSLKSLEELSIQSCKSLQSLFTCKLNLCNLKTITLEACPMLVSIFQLTTSQNLVLLEELRIIDCEQLENIITFDQGVKDSEDIIDGDNGMNMIDNSMFPKLKVLDMERCPLLEFIFPFFSAQDLLVHGTINISSCANLKYIFGQYQDVQLGSIKEPQLHEMPNFKGIFPEHHRTMSLSKDGCKAQKELDPVKCKCFSLSRICCYGRKPRSTSTEIPLASDDQLQDHSIATVPISVLCYLFI</sequence>
<accession>A0A072UZE8</accession>
<keyword evidence="2" id="KW-0433">Leucine-rich repeat</keyword>
<dbReference type="Gene3D" id="1.10.10.10">
    <property type="entry name" value="Winged helix-like DNA-binding domain superfamily/Winged helix DNA-binding domain"/>
    <property type="match status" value="1"/>
</dbReference>
<dbReference type="Proteomes" id="UP000002051">
    <property type="component" value="Chromosome 3"/>
</dbReference>
<dbReference type="InterPro" id="IPR002182">
    <property type="entry name" value="NB-ARC"/>
</dbReference>
<evidence type="ECO:0000313" key="8">
    <source>
        <dbReference type="EMBL" id="KEH34493.1"/>
    </source>
</evidence>
<reference evidence="8 10" key="2">
    <citation type="journal article" date="2014" name="BMC Genomics">
        <title>An improved genome release (version Mt4.0) for the model legume Medicago truncatula.</title>
        <authorList>
            <person name="Tang H."/>
            <person name="Krishnakumar V."/>
            <person name="Bidwell S."/>
            <person name="Rosen B."/>
            <person name="Chan A."/>
            <person name="Zhou S."/>
            <person name="Gentzbittel L."/>
            <person name="Childs K.L."/>
            <person name="Yandell M."/>
            <person name="Gundlach H."/>
            <person name="Mayer K.F."/>
            <person name="Schwartz D.C."/>
            <person name="Town C.D."/>
        </authorList>
    </citation>
    <scope>GENOME REANNOTATION</scope>
    <source>
        <strain evidence="8">A17</strain>
        <strain evidence="9 10">cv. Jemalong A17</strain>
    </source>
</reference>
<dbReference type="Gene3D" id="1.10.8.430">
    <property type="entry name" value="Helical domain of apoptotic protease-activating factors"/>
    <property type="match status" value="1"/>
</dbReference>
<dbReference type="Gene3D" id="3.40.50.300">
    <property type="entry name" value="P-loop containing nucleotide triphosphate hydrolases"/>
    <property type="match status" value="1"/>
</dbReference>
<dbReference type="InterPro" id="IPR027417">
    <property type="entry name" value="P-loop_NTPase"/>
</dbReference>
<dbReference type="InterPro" id="IPR032675">
    <property type="entry name" value="LRR_dom_sf"/>
</dbReference>
<proteinExistence type="inferred from homology"/>
<dbReference type="FunFam" id="3.40.50.300:FF:001091">
    <property type="entry name" value="Probable disease resistance protein At1g61300"/>
    <property type="match status" value="1"/>
</dbReference>
<dbReference type="PANTHER" id="PTHR33463:SF105">
    <property type="entry name" value="AND NB-ARC DOMAIN DISEASE RESISTANCE PROTEIN, PUTATIVE-RELATED"/>
    <property type="match status" value="1"/>
</dbReference>
<dbReference type="HOGENOM" id="CLU_000427_3_1_1"/>
<comment type="similarity">
    <text evidence="1">Belongs to the disease resistance NB-LRR family.</text>
</comment>
<dbReference type="GO" id="GO:0006952">
    <property type="term" value="P:defense response"/>
    <property type="evidence" value="ECO:0007669"/>
    <property type="project" value="UniProtKB-KW"/>
</dbReference>
<dbReference type="Gene3D" id="3.80.10.10">
    <property type="entry name" value="Ribonuclease Inhibitor"/>
    <property type="match status" value="2"/>
</dbReference>
<dbReference type="SUPFAM" id="SSF52540">
    <property type="entry name" value="P-loop containing nucleoside triphosphate hydrolases"/>
    <property type="match status" value="1"/>
</dbReference>
<dbReference type="EMBL" id="CM001219">
    <property type="protein sequence ID" value="KEH34493.1"/>
    <property type="molecule type" value="Genomic_DNA"/>
</dbReference>
<keyword evidence="10" id="KW-1185">Reference proteome</keyword>
<dbReference type="GO" id="GO:0043531">
    <property type="term" value="F:ADP binding"/>
    <property type="evidence" value="ECO:0007669"/>
    <property type="project" value="InterPro"/>
</dbReference>
<dbReference type="OrthoDB" id="6161812at2759"/>
<reference evidence="8 10" key="1">
    <citation type="journal article" date="2011" name="Nature">
        <title>The Medicago genome provides insight into the evolution of rhizobial symbioses.</title>
        <authorList>
            <person name="Young N.D."/>
            <person name="Debelle F."/>
            <person name="Oldroyd G.E."/>
            <person name="Geurts R."/>
            <person name="Cannon S.B."/>
            <person name="Udvardi M.K."/>
            <person name="Benedito V.A."/>
            <person name="Mayer K.F."/>
            <person name="Gouzy J."/>
            <person name="Schoof H."/>
            <person name="Van de Peer Y."/>
            <person name="Proost S."/>
            <person name="Cook D.R."/>
            <person name="Meyers B.C."/>
            <person name="Spannagl M."/>
            <person name="Cheung F."/>
            <person name="De Mita S."/>
            <person name="Krishnakumar V."/>
            <person name="Gundlach H."/>
            <person name="Zhou S."/>
            <person name="Mudge J."/>
            <person name="Bharti A.K."/>
            <person name="Murray J.D."/>
            <person name="Naoumkina M.A."/>
            <person name="Rosen B."/>
            <person name="Silverstein K.A."/>
            <person name="Tang H."/>
            <person name="Rombauts S."/>
            <person name="Zhao P.X."/>
            <person name="Zhou P."/>
            <person name="Barbe V."/>
            <person name="Bardou P."/>
            <person name="Bechner M."/>
            <person name="Bellec A."/>
            <person name="Berger A."/>
            <person name="Berges H."/>
            <person name="Bidwell S."/>
            <person name="Bisseling T."/>
            <person name="Choisne N."/>
            <person name="Couloux A."/>
            <person name="Denny R."/>
            <person name="Deshpande S."/>
            <person name="Dai X."/>
            <person name="Doyle J.J."/>
            <person name="Dudez A.M."/>
            <person name="Farmer A.D."/>
            <person name="Fouteau S."/>
            <person name="Franken C."/>
            <person name="Gibelin C."/>
            <person name="Gish J."/>
            <person name="Goldstein S."/>
            <person name="Gonzalez A.J."/>
            <person name="Green P.J."/>
            <person name="Hallab A."/>
            <person name="Hartog M."/>
            <person name="Hua A."/>
            <person name="Humphray S.J."/>
            <person name="Jeong D.H."/>
            <person name="Jing Y."/>
            <person name="Jocker A."/>
            <person name="Kenton S.M."/>
            <person name="Kim D.J."/>
            <person name="Klee K."/>
            <person name="Lai H."/>
            <person name="Lang C."/>
            <person name="Lin S."/>
            <person name="Macmil S.L."/>
            <person name="Magdelenat G."/>
            <person name="Matthews L."/>
            <person name="McCorrison J."/>
            <person name="Monaghan E.L."/>
            <person name="Mun J.H."/>
            <person name="Najar F.Z."/>
            <person name="Nicholson C."/>
            <person name="Noirot C."/>
            <person name="O'Bleness M."/>
            <person name="Paule C.R."/>
            <person name="Poulain J."/>
            <person name="Prion F."/>
            <person name="Qin B."/>
            <person name="Qu C."/>
            <person name="Retzel E.F."/>
            <person name="Riddle C."/>
            <person name="Sallet E."/>
            <person name="Samain S."/>
            <person name="Samson N."/>
            <person name="Sanders I."/>
            <person name="Saurat O."/>
            <person name="Scarpelli C."/>
            <person name="Schiex T."/>
            <person name="Segurens B."/>
            <person name="Severin A.J."/>
            <person name="Sherrier D.J."/>
            <person name="Shi R."/>
            <person name="Sims S."/>
            <person name="Singer S.R."/>
            <person name="Sinharoy S."/>
            <person name="Sterck L."/>
            <person name="Viollet A."/>
            <person name="Wang B.B."/>
            <person name="Wang K."/>
            <person name="Wang M."/>
            <person name="Wang X."/>
            <person name="Warfsmann J."/>
            <person name="Weissenbach J."/>
            <person name="White D.D."/>
            <person name="White J.D."/>
            <person name="Wiley G.B."/>
            <person name="Wincker P."/>
            <person name="Xing Y."/>
            <person name="Yang L."/>
            <person name="Yao Z."/>
            <person name="Ying F."/>
            <person name="Zhai J."/>
            <person name="Zhou L."/>
            <person name="Zuber A."/>
            <person name="Denarie J."/>
            <person name="Dixon R.A."/>
            <person name="May G.D."/>
            <person name="Schwartz D.C."/>
            <person name="Rogers J."/>
            <person name="Quetier F."/>
            <person name="Town C.D."/>
            <person name="Roe B.A."/>
        </authorList>
    </citation>
    <scope>NUCLEOTIDE SEQUENCE [LARGE SCALE GENOMIC DNA]</scope>
    <source>
        <strain evidence="8">A17</strain>
        <strain evidence="9 10">cv. Jemalong A17</strain>
    </source>
</reference>
<dbReference type="PRINTS" id="PR00364">
    <property type="entry name" value="DISEASERSIST"/>
</dbReference>
<keyword evidence="6" id="KW-0067">ATP-binding</keyword>
<dbReference type="AlphaFoldDB" id="A0A072UZE8"/>
<keyword evidence="5" id="KW-0611">Plant defense</keyword>
<dbReference type="InterPro" id="IPR036388">
    <property type="entry name" value="WH-like_DNA-bd_sf"/>
</dbReference>
<protein>
    <submittedName>
        <fullName evidence="8">LRR and NB-ARC domain disease resistance protein</fullName>
    </submittedName>
</protein>
<evidence type="ECO:0000259" key="7">
    <source>
        <dbReference type="Pfam" id="PF00931"/>
    </source>
</evidence>
<dbReference type="Pfam" id="PF00931">
    <property type="entry name" value="NB-ARC"/>
    <property type="match status" value="1"/>
</dbReference>
<dbReference type="InterPro" id="IPR042197">
    <property type="entry name" value="Apaf_helical"/>
</dbReference>
<keyword evidence="3" id="KW-0677">Repeat</keyword>
<dbReference type="InterPro" id="IPR050905">
    <property type="entry name" value="Plant_NBS-LRR"/>
</dbReference>
<organism evidence="8 10">
    <name type="scientific">Medicago truncatula</name>
    <name type="common">Barrel medic</name>
    <name type="synonym">Medicago tribuloides</name>
    <dbReference type="NCBI Taxonomy" id="3880"/>
    <lineage>
        <taxon>Eukaryota</taxon>
        <taxon>Viridiplantae</taxon>
        <taxon>Streptophyta</taxon>
        <taxon>Embryophyta</taxon>
        <taxon>Tracheophyta</taxon>
        <taxon>Spermatophyta</taxon>
        <taxon>Magnoliopsida</taxon>
        <taxon>eudicotyledons</taxon>
        <taxon>Gunneridae</taxon>
        <taxon>Pentapetalae</taxon>
        <taxon>rosids</taxon>
        <taxon>fabids</taxon>
        <taxon>Fabales</taxon>
        <taxon>Fabaceae</taxon>
        <taxon>Papilionoideae</taxon>
        <taxon>50 kb inversion clade</taxon>
        <taxon>NPAAA clade</taxon>
        <taxon>Hologalegina</taxon>
        <taxon>IRL clade</taxon>
        <taxon>Trifolieae</taxon>
        <taxon>Medicago</taxon>
    </lineage>
</organism>
<evidence type="ECO:0000256" key="4">
    <source>
        <dbReference type="ARBA" id="ARBA00022741"/>
    </source>
</evidence>
<dbReference type="SUPFAM" id="SSF52058">
    <property type="entry name" value="L domain-like"/>
    <property type="match status" value="1"/>
</dbReference>
<evidence type="ECO:0000256" key="5">
    <source>
        <dbReference type="ARBA" id="ARBA00022821"/>
    </source>
</evidence>
<evidence type="ECO:0000256" key="6">
    <source>
        <dbReference type="ARBA" id="ARBA00022840"/>
    </source>
</evidence>
<evidence type="ECO:0000256" key="2">
    <source>
        <dbReference type="ARBA" id="ARBA00022614"/>
    </source>
</evidence>
<evidence type="ECO:0000256" key="1">
    <source>
        <dbReference type="ARBA" id="ARBA00008894"/>
    </source>
</evidence>
<dbReference type="PANTHER" id="PTHR33463">
    <property type="entry name" value="NB-ARC DOMAIN-CONTAINING PROTEIN-RELATED"/>
    <property type="match status" value="1"/>
</dbReference>
<dbReference type="EnsemblPlants" id="KEH34493">
    <property type="protein sequence ID" value="KEH34493"/>
    <property type="gene ID" value="MTR_3g467340"/>
</dbReference>
<dbReference type="KEGG" id="mtr:25491090"/>
<dbReference type="GO" id="GO:0005524">
    <property type="term" value="F:ATP binding"/>
    <property type="evidence" value="ECO:0007669"/>
    <property type="project" value="UniProtKB-KW"/>
</dbReference>
<keyword evidence="4" id="KW-0547">Nucleotide-binding</keyword>
<name>A0A072UZE8_MEDTR</name>